<sequence length="870" mass="96457">MAWFVFLAAVVLALATTPVHVAGQLGDQSGFLSIDCGLDAASGSGGDPNSDIAYVADSPYVDGGENHKIAADQTGGANDISELTLRSFPYPSGTRTCYTLPTKSGVKYLVRMVFLYGDYDGKTTSPSFDVHLGSNYWDTFQNSDYWWSEAIFIAWASWVPVCLVNTGGGTPFVNTVELRPLHASLYDPHVTTDQSISAYSRKNMGIKTNTTTRYSADPYDRLWERGTTNNPLWTYLSTEEDIQLEYKFAVPIAVLKTAVAPVNNSTITLLNSLPFESYKTSFQFIVVLHFADFQNSGQLREFNVYLPQYFAPSDDDQYTPPYLSASWVYTHWCKANESNLNITLAATNTSMLPPMINAYEILNRIPHDTPRTSYEDFDAMMAIKLEYGIKKNWMGDPCFPAKYTWNGVKCSNVTDNTTRIVSLDLSNSNLNGSISDNFTLLTQLQFLDLSGNSFNGPIPYTLCKRNEGPLDFRYESAEDMCNKTISPTPSKNKTAIISIAVVVPIVVVVGLVLSYLIWRRKRKSKISTNNPRRESELQGGLGSTKSHGDHVQNTENRRFTYKELEKFTNKFERFIGQGGFGLVYYGRLEDNSEVAVKMRSESSTHGLDEFLAEVHSLTKVHHKNLVSLVGYCLEKDHLALVYEYMSRGNLCDHLRGKNGDETLDWATRVRVVLEAAQGLDYLHKGCSLPIIHRDVKTSNILLGQNLRAKLSDFGLSKTYLSETQTHISTNAAGSAGYFDPEYYHTGRLTESSDVYSFGIVLLEIATGELPILPGRGHIVQRVKQKMATGNINSVADVRLGGAYEVTSMWKAVDTAMACTADTSVQRPTMGDVVAQLKESLALEEAREDSGVRVSPSDTAALVSSFGPSPR</sequence>
<proteinExistence type="predicted"/>
<accession>A0ACD5YA86</accession>
<evidence type="ECO:0000313" key="2">
    <source>
        <dbReference type="Proteomes" id="UP001732700"/>
    </source>
</evidence>
<protein>
    <submittedName>
        <fullName evidence="1">Uncharacterized protein</fullName>
    </submittedName>
</protein>
<keyword evidence="2" id="KW-1185">Reference proteome</keyword>
<name>A0ACD5YA86_AVESA</name>
<reference evidence="1" key="1">
    <citation type="submission" date="2021-05" db="EMBL/GenBank/DDBJ databases">
        <authorList>
            <person name="Scholz U."/>
            <person name="Mascher M."/>
            <person name="Fiebig A."/>
        </authorList>
    </citation>
    <scope>NUCLEOTIDE SEQUENCE [LARGE SCALE GENOMIC DNA]</scope>
</reference>
<evidence type="ECO:0000313" key="1">
    <source>
        <dbReference type="EnsemblPlants" id="AVESA.00010b.r2.5DG0968290.1.CDS"/>
    </source>
</evidence>
<organism evidence="1 2">
    <name type="scientific">Avena sativa</name>
    <name type="common">Oat</name>
    <dbReference type="NCBI Taxonomy" id="4498"/>
    <lineage>
        <taxon>Eukaryota</taxon>
        <taxon>Viridiplantae</taxon>
        <taxon>Streptophyta</taxon>
        <taxon>Embryophyta</taxon>
        <taxon>Tracheophyta</taxon>
        <taxon>Spermatophyta</taxon>
        <taxon>Magnoliopsida</taxon>
        <taxon>Liliopsida</taxon>
        <taxon>Poales</taxon>
        <taxon>Poaceae</taxon>
        <taxon>BOP clade</taxon>
        <taxon>Pooideae</taxon>
        <taxon>Poodae</taxon>
        <taxon>Poeae</taxon>
        <taxon>Poeae Chloroplast Group 1 (Aveneae type)</taxon>
        <taxon>Aveninae</taxon>
        <taxon>Avena</taxon>
    </lineage>
</organism>
<dbReference type="EnsemblPlants" id="AVESA.00010b.r2.5DG0968290.1">
    <property type="protein sequence ID" value="AVESA.00010b.r2.5DG0968290.1.CDS"/>
    <property type="gene ID" value="AVESA.00010b.r2.5DG0968290"/>
</dbReference>
<dbReference type="Proteomes" id="UP001732700">
    <property type="component" value="Chromosome 5D"/>
</dbReference>
<reference evidence="1" key="2">
    <citation type="submission" date="2025-09" db="UniProtKB">
        <authorList>
            <consortium name="EnsemblPlants"/>
        </authorList>
    </citation>
    <scope>IDENTIFICATION</scope>
</reference>